<dbReference type="PROSITE" id="PS50263">
    <property type="entry name" value="CN_HYDROLASE"/>
    <property type="match status" value="1"/>
</dbReference>
<keyword evidence="3" id="KW-1185">Reference proteome</keyword>
<protein>
    <submittedName>
        <fullName evidence="2">Carbon-nitrogen hydrolase family protein</fullName>
    </submittedName>
</protein>
<name>A0A1E5UBR2_9FLAO</name>
<dbReference type="InterPro" id="IPR052737">
    <property type="entry name" value="Omega-amidase_YafV"/>
</dbReference>
<dbReference type="EMBL" id="MKGI01000078">
    <property type="protein sequence ID" value="OEL10351.1"/>
    <property type="molecule type" value="Genomic_DNA"/>
</dbReference>
<dbReference type="Proteomes" id="UP000095601">
    <property type="component" value="Unassembled WGS sequence"/>
</dbReference>
<dbReference type="InterPro" id="IPR003010">
    <property type="entry name" value="C-N_Hydrolase"/>
</dbReference>
<evidence type="ECO:0000313" key="2">
    <source>
        <dbReference type="EMBL" id="OEL10351.1"/>
    </source>
</evidence>
<organism evidence="2 3">
    <name type="scientific">Cloacibacterium normanense</name>
    <dbReference type="NCBI Taxonomy" id="237258"/>
    <lineage>
        <taxon>Bacteria</taxon>
        <taxon>Pseudomonadati</taxon>
        <taxon>Bacteroidota</taxon>
        <taxon>Flavobacteriia</taxon>
        <taxon>Flavobacteriales</taxon>
        <taxon>Weeksellaceae</taxon>
    </lineage>
</organism>
<proteinExistence type="predicted"/>
<dbReference type="Pfam" id="PF00795">
    <property type="entry name" value="CN_hydrolase"/>
    <property type="match status" value="1"/>
</dbReference>
<keyword evidence="2" id="KW-0378">Hydrolase</keyword>
<gene>
    <name evidence="2" type="ORF">BHF72_0715</name>
</gene>
<dbReference type="RefSeq" id="WP_069800445.1">
    <property type="nucleotide sequence ID" value="NZ_CP034157.1"/>
</dbReference>
<dbReference type="PATRIC" id="fig|237258.4.peg.895"/>
<evidence type="ECO:0000259" key="1">
    <source>
        <dbReference type="PROSITE" id="PS50263"/>
    </source>
</evidence>
<feature type="domain" description="CN hydrolase" evidence="1">
    <location>
        <begin position="2"/>
        <end position="239"/>
    </location>
</feature>
<dbReference type="OrthoDB" id="9811121at2"/>
<dbReference type="STRING" id="237258.SAMN04489756_105143"/>
<dbReference type="GO" id="GO:0050152">
    <property type="term" value="F:omega-amidase activity"/>
    <property type="evidence" value="ECO:0007669"/>
    <property type="project" value="TreeGrafter"/>
</dbReference>
<accession>A0A1E5UBR2</accession>
<comment type="caution">
    <text evidence="2">The sequence shown here is derived from an EMBL/GenBank/DDBJ whole genome shotgun (WGS) entry which is preliminary data.</text>
</comment>
<dbReference type="PANTHER" id="PTHR47799">
    <property type="entry name" value="OMEGA-AMIDASE YAFV"/>
    <property type="match status" value="1"/>
</dbReference>
<dbReference type="SUPFAM" id="SSF56317">
    <property type="entry name" value="Carbon-nitrogen hydrolase"/>
    <property type="match status" value="1"/>
</dbReference>
<dbReference type="GO" id="GO:0106008">
    <property type="term" value="F:2-oxoglutaramate amidase activity"/>
    <property type="evidence" value="ECO:0007669"/>
    <property type="project" value="TreeGrafter"/>
</dbReference>
<dbReference type="AlphaFoldDB" id="A0A1E5UBR2"/>
<dbReference type="InterPro" id="IPR036526">
    <property type="entry name" value="C-N_Hydrolase_sf"/>
</dbReference>
<dbReference type="KEGG" id="cnr:EB819_10545"/>
<dbReference type="PANTHER" id="PTHR47799:SF1">
    <property type="entry name" value="OMEGA-AMIDASE YAFV"/>
    <property type="match status" value="1"/>
</dbReference>
<reference evidence="2 3" key="1">
    <citation type="submission" date="2016-09" db="EMBL/GenBank/DDBJ databases">
        <authorList>
            <person name="Capua I."/>
            <person name="De Benedictis P."/>
            <person name="Joannis T."/>
            <person name="Lombin L.H."/>
            <person name="Cattoli G."/>
        </authorList>
    </citation>
    <scope>NUCLEOTIDE SEQUENCE [LARGE SCALE GENOMIC DNA]</scope>
    <source>
        <strain evidence="2 3">NRS-1</strain>
    </source>
</reference>
<dbReference type="Gene3D" id="3.60.110.10">
    <property type="entry name" value="Carbon-nitrogen hydrolase"/>
    <property type="match status" value="1"/>
</dbReference>
<sequence>MKIIGLSQNIIWKEKHENFLLIEEKFKDLEADLFLLPEMFTTGFYMKAQEVADEEELALSWMKNFAKTKNAAIGGSVSVKDNGKFYNRFYFVKPDGTYHQYDKRHLFSYTGEDKVYTAGTERAVVEYLGFRFLLQVCFDARFPVFARNRKDYDVILNVANWPEARVLAWETLNRARAIENQAYVFALNRTGEDGNNLKYQESSHCFFADGTDVSIKNGDLIFAELDLQKLEAFRKEFPFLNDADDFKIVEL</sequence>
<evidence type="ECO:0000313" key="3">
    <source>
        <dbReference type="Proteomes" id="UP000095601"/>
    </source>
</evidence>